<gene>
    <name evidence="2" type="ORF">ATJ88_2900</name>
</gene>
<keyword evidence="3" id="KW-1185">Reference proteome</keyword>
<proteinExistence type="predicted"/>
<dbReference type="Proteomes" id="UP000224130">
    <property type="component" value="Unassembled WGS sequence"/>
</dbReference>
<evidence type="ECO:0000313" key="2">
    <source>
        <dbReference type="EMBL" id="PFG44182.1"/>
    </source>
</evidence>
<feature type="compositionally biased region" description="Basic and acidic residues" evidence="1">
    <location>
        <begin position="67"/>
        <end position="79"/>
    </location>
</feature>
<dbReference type="AlphaFoldDB" id="A0A2A9F0W0"/>
<dbReference type="RefSeq" id="WP_098464423.1">
    <property type="nucleotide sequence ID" value="NZ_PDJJ01000001.1"/>
</dbReference>
<evidence type="ECO:0000313" key="3">
    <source>
        <dbReference type="Proteomes" id="UP000224130"/>
    </source>
</evidence>
<accession>A0A2A9F0W0</accession>
<protein>
    <submittedName>
        <fullName evidence="2">Uncharacterized protein</fullName>
    </submittedName>
</protein>
<organism evidence="2 3">
    <name type="scientific">Isoptericola jiangsuensis</name>
    <dbReference type="NCBI Taxonomy" id="548579"/>
    <lineage>
        <taxon>Bacteria</taxon>
        <taxon>Bacillati</taxon>
        <taxon>Actinomycetota</taxon>
        <taxon>Actinomycetes</taxon>
        <taxon>Micrococcales</taxon>
        <taxon>Promicromonosporaceae</taxon>
        <taxon>Isoptericola</taxon>
    </lineage>
</organism>
<evidence type="ECO:0000256" key="1">
    <source>
        <dbReference type="SAM" id="MobiDB-lite"/>
    </source>
</evidence>
<dbReference type="EMBL" id="PDJJ01000001">
    <property type="protein sequence ID" value="PFG44182.1"/>
    <property type="molecule type" value="Genomic_DNA"/>
</dbReference>
<reference evidence="2 3" key="1">
    <citation type="submission" date="2017-10" db="EMBL/GenBank/DDBJ databases">
        <title>Sequencing the genomes of 1000 actinobacteria strains.</title>
        <authorList>
            <person name="Klenk H.-P."/>
        </authorList>
    </citation>
    <scope>NUCLEOTIDE SEQUENCE [LARGE SCALE GENOMIC DNA]</scope>
    <source>
        <strain evidence="2 3">DSM 21863</strain>
    </source>
</reference>
<feature type="region of interest" description="Disordered" evidence="1">
    <location>
        <begin position="48"/>
        <end position="89"/>
    </location>
</feature>
<feature type="compositionally biased region" description="Polar residues" evidence="1">
    <location>
        <begin position="1"/>
        <end position="18"/>
    </location>
</feature>
<sequence>MIALTSPSLPRTAAPSTRTPHHPGAAARALDTTGRLLVVAAARLATATAARDERRARRAATTTARSEQLRTADELRRDNAAQVHPLGLR</sequence>
<comment type="caution">
    <text evidence="2">The sequence shown here is derived from an EMBL/GenBank/DDBJ whole genome shotgun (WGS) entry which is preliminary data.</text>
</comment>
<feature type="region of interest" description="Disordered" evidence="1">
    <location>
        <begin position="1"/>
        <end position="26"/>
    </location>
</feature>
<name>A0A2A9F0W0_9MICO</name>